<name>A0ABT9YU23_9STRE</name>
<dbReference type="InterPro" id="IPR014729">
    <property type="entry name" value="Rossmann-like_a/b/a_fold"/>
</dbReference>
<evidence type="ECO:0000313" key="11">
    <source>
        <dbReference type="Proteomes" id="UP001223079"/>
    </source>
</evidence>
<dbReference type="EC" id="6.3.4.19" evidence="8"/>
<evidence type="ECO:0000259" key="9">
    <source>
        <dbReference type="SMART" id="SM00977"/>
    </source>
</evidence>
<keyword evidence="3 8" id="KW-0436">Ligase</keyword>
<reference evidence="10 11" key="1">
    <citation type="submission" date="2023-07" db="EMBL/GenBank/DDBJ databases">
        <title>Genomic Encyclopedia of Type Strains, Phase IV (KMG-IV): sequencing the most valuable type-strain genomes for metagenomic binning, comparative biology and taxonomic classification.</title>
        <authorList>
            <person name="Goeker M."/>
        </authorList>
    </citation>
    <scope>NUCLEOTIDE SEQUENCE [LARGE SCALE GENOMIC DNA]</scope>
    <source>
        <strain evidence="10 11">DSM 105143</strain>
    </source>
</reference>
<protein>
    <recommendedName>
        <fullName evidence="8">tRNA(Ile)-lysidine synthase</fullName>
        <ecNumber evidence="8">6.3.4.19</ecNumber>
    </recommendedName>
    <alternativeName>
        <fullName evidence="8">tRNA(Ile)-2-lysyl-cytidine synthase</fullName>
    </alternativeName>
    <alternativeName>
        <fullName evidence="8">tRNA(Ile)-lysidine synthetase</fullName>
    </alternativeName>
</protein>
<dbReference type="SUPFAM" id="SSF52402">
    <property type="entry name" value="Adenine nucleotide alpha hydrolases-like"/>
    <property type="match status" value="1"/>
</dbReference>
<evidence type="ECO:0000256" key="7">
    <source>
        <dbReference type="ARBA" id="ARBA00048539"/>
    </source>
</evidence>
<evidence type="ECO:0000256" key="4">
    <source>
        <dbReference type="ARBA" id="ARBA00022694"/>
    </source>
</evidence>
<evidence type="ECO:0000313" key="10">
    <source>
        <dbReference type="EMBL" id="MDQ0223497.1"/>
    </source>
</evidence>
<organism evidence="10 11">
    <name type="scientific">Streptococcus moroccensis</name>
    <dbReference type="NCBI Taxonomy" id="1451356"/>
    <lineage>
        <taxon>Bacteria</taxon>
        <taxon>Bacillati</taxon>
        <taxon>Bacillota</taxon>
        <taxon>Bacilli</taxon>
        <taxon>Lactobacillales</taxon>
        <taxon>Streptococcaceae</taxon>
        <taxon>Streptococcus</taxon>
    </lineage>
</organism>
<dbReference type="InterPro" id="IPR012795">
    <property type="entry name" value="tRNA_Ile_lys_synt_N"/>
</dbReference>
<accession>A0ABT9YU23</accession>
<dbReference type="Proteomes" id="UP001223079">
    <property type="component" value="Unassembled WGS sequence"/>
</dbReference>
<evidence type="ECO:0000256" key="2">
    <source>
        <dbReference type="ARBA" id="ARBA00022490"/>
    </source>
</evidence>
<evidence type="ECO:0000256" key="1">
    <source>
        <dbReference type="ARBA" id="ARBA00004496"/>
    </source>
</evidence>
<comment type="function">
    <text evidence="8">Ligates lysine onto the cytidine present at position 34 of the AUA codon-specific tRNA(Ile) that contains the anticodon CAU, in an ATP-dependent manner. Cytidine is converted to lysidine, thus changing the amino acid specificity of the tRNA from methionine to isoleucine.</text>
</comment>
<dbReference type="NCBIfam" id="TIGR02433">
    <property type="entry name" value="lysidine_TilS_C"/>
    <property type="match status" value="1"/>
</dbReference>
<keyword evidence="2 8" id="KW-0963">Cytoplasm</keyword>
<keyword evidence="6 8" id="KW-0067">ATP-binding</keyword>
<dbReference type="Pfam" id="PF11734">
    <property type="entry name" value="TilS_C"/>
    <property type="match status" value="1"/>
</dbReference>
<keyword evidence="11" id="KW-1185">Reference proteome</keyword>
<evidence type="ECO:0000256" key="5">
    <source>
        <dbReference type="ARBA" id="ARBA00022741"/>
    </source>
</evidence>
<dbReference type="PANTHER" id="PTHR43033">
    <property type="entry name" value="TRNA(ILE)-LYSIDINE SYNTHASE-RELATED"/>
    <property type="match status" value="1"/>
</dbReference>
<comment type="domain">
    <text evidence="8">The N-terminal region contains the highly conserved SGGXDS motif, predicted to be a P-loop motif involved in ATP binding.</text>
</comment>
<dbReference type="EMBL" id="JAUSTM010000031">
    <property type="protein sequence ID" value="MDQ0223497.1"/>
    <property type="molecule type" value="Genomic_DNA"/>
</dbReference>
<dbReference type="HAMAP" id="MF_01161">
    <property type="entry name" value="tRNA_Ile_lys_synt"/>
    <property type="match status" value="1"/>
</dbReference>
<dbReference type="NCBIfam" id="TIGR02432">
    <property type="entry name" value="lysidine_TilS_N"/>
    <property type="match status" value="1"/>
</dbReference>
<proteinExistence type="inferred from homology"/>
<comment type="similarity">
    <text evidence="8">Belongs to the tRNA(Ile)-lysidine synthase family.</text>
</comment>
<dbReference type="PANTHER" id="PTHR43033:SF1">
    <property type="entry name" value="TRNA(ILE)-LYSIDINE SYNTHASE-RELATED"/>
    <property type="match status" value="1"/>
</dbReference>
<dbReference type="InterPro" id="IPR012796">
    <property type="entry name" value="Lysidine-tRNA-synth_C"/>
</dbReference>
<comment type="subcellular location">
    <subcellularLocation>
        <location evidence="1 8">Cytoplasm</location>
    </subcellularLocation>
</comment>
<keyword evidence="5 8" id="KW-0547">Nucleotide-binding</keyword>
<evidence type="ECO:0000256" key="8">
    <source>
        <dbReference type="HAMAP-Rule" id="MF_01161"/>
    </source>
</evidence>
<dbReference type="InterPro" id="IPR012094">
    <property type="entry name" value="tRNA_Ile_lys_synt"/>
</dbReference>
<dbReference type="RefSeq" id="WP_307122638.1">
    <property type="nucleotide sequence ID" value="NZ_JAUSTM010000031.1"/>
</dbReference>
<evidence type="ECO:0000256" key="6">
    <source>
        <dbReference type="ARBA" id="ARBA00022840"/>
    </source>
</evidence>
<evidence type="ECO:0000256" key="3">
    <source>
        <dbReference type="ARBA" id="ARBA00022598"/>
    </source>
</evidence>
<dbReference type="Gene3D" id="3.40.50.620">
    <property type="entry name" value="HUPs"/>
    <property type="match status" value="1"/>
</dbReference>
<keyword evidence="4 8" id="KW-0819">tRNA processing</keyword>
<dbReference type="SMART" id="SM00977">
    <property type="entry name" value="TilS_C"/>
    <property type="match status" value="1"/>
</dbReference>
<feature type="domain" description="Lysidine-tRNA(Ile) synthetase C-terminal" evidence="9">
    <location>
        <begin position="348"/>
        <end position="420"/>
    </location>
</feature>
<feature type="binding site" evidence="8">
    <location>
        <begin position="27"/>
        <end position="32"/>
    </location>
    <ligand>
        <name>ATP</name>
        <dbReference type="ChEBI" id="CHEBI:30616"/>
    </ligand>
</feature>
<dbReference type="SUPFAM" id="SSF56037">
    <property type="entry name" value="PheT/TilS domain"/>
    <property type="match status" value="1"/>
</dbReference>
<dbReference type="InterPro" id="IPR011063">
    <property type="entry name" value="TilS/TtcA_N"/>
</dbReference>
<gene>
    <name evidence="8" type="primary">tilS</name>
    <name evidence="10" type="ORF">J2S23_002074</name>
</gene>
<comment type="caution">
    <text evidence="10">The sequence shown here is derived from an EMBL/GenBank/DDBJ whole genome shotgun (WGS) entry which is preliminary data.</text>
</comment>
<sequence length="424" mass="49183">MIKQDFYKVASQRHFFDKHDKVLIAVSGGLDSMTLLTLMLEYQAAFKIELGIAHVHHGQRLASDAEAAYLEEYAKKYGIAYHFSRFTGDFSEERARDFRYQFFKDCMAEKGYSAVVTAHHADDQAETVLMRLIRGSRLRHLSGIKERQAFGPGELIRPLLSFSKSEFESIFHFEDESNLSKDYFRNRVRHDYLPLLATENPNLNQHLYHLAQEVDDLTTAITHFIKEIDYTCLEVFNAYPDSIQSYFLQDYLDQIPDLKTLHKAQFEDLLHILRTQKNKIIPLKADYQLIVTYEGFKIEKINPKTDETTPIIMVESGNHVFHGSFQFGFNQKIDHADQEVVLLSESPVYLRSRQAGDQMIINGQTRKVRRLFIDQKVPLSERNEAIMIEQDQKILGIVGIAVSDLSKYPKSDTINNRLYIKKIK</sequence>
<dbReference type="GO" id="GO:0032267">
    <property type="term" value="F:tRNA(Ile)-lysidine synthase activity"/>
    <property type="evidence" value="ECO:0007669"/>
    <property type="project" value="UniProtKB-EC"/>
</dbReference>
<dbReference type="CDD" id="cd01992">
    <property type="entry name" value="TilS_N"/>
    <property type="match status" value="1"/>
</dbReference>
<dbReference type="Pfam" id="PF01171">
    <property type="entry name" value="ATP_bind_3"/>
    <property type="match status" value="1"/>
</dbReference>
<comment type="catalytic activity">
    <reaction evidence="7 8">
        <text>cytidine(34) in tRNA(Ile2) + L-lysine + ATP = lysidine(34) in tRNA(Ile2) + AMP + diphosphate + H(+)</text>
        <dbReference type="Rhea" id="RHEA:43744"/>
        <dbReference type="Rhea" id="RHEA-COMP:10625"/>
        <dbReference type="Rhea" id="RHEA-COMP:10670"/>
        <dbReference type="ChEBI" id="CHEBI:15378"/>
        <dbReference type="ChEBI" id="CHEBI:30616"/>
        <dbReference type="ChEBI" id="CHEBI:32551"/>
        <dbReference type="ChEBI" id="CHEBI:33019"/>
        <dbReference type="ChEBI" id="CHEBI:82748"/>
        <dbReference type="ChEBI" id="CHEBI:83665"/>
        <dbReference type="ChEBI" id="CHEBI:456215"/>
        <dbReference type="EC" id="6.3.4.19"/>
    </reaction>
</comment>